<evidence type="ECO:0000313" key="4">
    <source>
        <dbReference type="Proteomes" id="UP000277580"/>
    </source>
</evidence>
<keyword evidence="2" id="KW-0732">Signal</keyword>
<dbReference type="Proteomes" id="UP000277580">
    <property type="component" value="Unassembled WGS sequence"/>
</dbReference>
<reference evidence="3 4" key="1">
    <citation type="journal article" date="2018" name="Nat. Ecol. Evol.">
        <title>Pezizomycetes genomes reveal the molecular basis of ectomycorrhizal truffle lifestyle.</title>
        <authorList>
            <person name="Murat C."/>
            <person name="Payen T."/>
            <person name="Noel B."/>
            <person name="Kuo A."/>
            <person name="Morin E."/>
            <person name="Chen J."/>
            <person name="Kohler A."/>
            <person name="Krizsan K."/>
            <person name="Balestrini R."/>
            <person name="Da Silva C."/>
            <person name="Montanini B."/>
            <person name="Hainaut M."/>
            <person name="Levati E."/>
            <person name="Barry K.W."/>
            <person name="Belfiori B."/>
            <person name="Cichocki N."/>
            <person name="Clum A."/>
            <person name="Dockter R.B."/>
            <person name="Fauchery L."/>
            <person name="Guy J."/>
            <person name="Iotti M."/>
            <person name="Le Tacon F."/>
            <person name="Lindquist E.A."/>
            <person name="Lipzen A."/>
            <person name="Malagnac F."/>
            <person name="Mello A."/>
            <person name="Molinier V."/>
            <person name="Miyauchi S."/>
            <person name="Poulain J."/>
            <person name="Riccioni C."/>
            <person name="Rubini A."/>
            <person name="Sitrit Y."/>
            <person name="Splivallo R."/>
            <person name="Traeger S."/>
            <person name="Wang M."/>
            <person name="Zifcakova L."/>
            <person name="Wipf D."/>
            <person name="Zambonelli A."/>
            <person name="Paolocci F."/>
            <person name="Nowrousian M."/>
            <person name="Ottonello S."/>
            <person name="Baldrian P."/>
            <person name="Spatafora J.W."/>
            <person name="Henrissat B."/>
            <person name="Nagy L.G."/>
            <person name="Aury J.M."/>
            <person name="Wincker P."/>
            <person name="Grigoriev I.V."/>
            <person name="Bonfante P."/>
            <person name="Martin F.M."/>
        </authorList>
    </citation>
    <scope>NUCLEOTIDE SEQUENCE [LARGE SCALE GENOMIC DNA]</scope>
    <source>
        <strain evidence="3 4">CCBAS932</strain>
    </source>
</reference>
<evidence type="ECO:0000256" key="2">
    <source>
        <dbReference type="SAM" id="SignalP"/>
    </source>
</evidence>
<sequence>MHATYLLTIIGAVGLTVSGSPLEARQELSDDETKALGVIKDKNLGDFCNSLLSNNVSKRDLDIAGMFPANSSSAHPINKSHSATLRSPKREHQH</sequence>
<feature type="region of interest" description="Disordered" evidence="1">
    <location>
        <begin position="69"/>
        <end position="94"/>
    </location>
</feature>
<proteinExistence type="predicted"/>
<dbReference type="AlphaFoldDB" id="A0A3N4L7C0"/>
<dbReference type="EMBL" id="ML119108">
    <property type="protein sequence ID" value="RPB16531.1"/>
    <property type="molecule type" value="Genomic_DNA"/>
</dbReference>
<feature type="compositionally biased region" description="Polar residues" evidence="1">
    <location>
        <begin position="69"/>
        <end position="85"/>
    </location>
</feature>
<evidence type="ECO:0000313" key="3">
    <source>
        <dbReference type="EMBL" id="RPB16531.1"/>
    </source>
</evidence>
<protein>
    <submittedName>
        <fullName evidence="3">Uncharacterized protein</fullName>
    </submittedName>
</protein>
<keyword evidence="4" id="KW-1185">Reference proteome</keyword>
<organism evidence="3 4">
    <name type="scientific">Morchella conica CCBAS932</name>
    <dbReference type="NCBI Taxonomy" id="1392247"/>
    <lineage>
        <taxon>Eukaryota</taxon>
        <taxon>Fungi</taxon>
        <taxon>Dikarya</taxon>
        <taxon>Ascomycota</taxon>
        <taxon>Pezizomycotina</taxon>
        <taxon>Pezizomycetes</taxon>
        <taxon>Pezizales</taxon>
        <taxon>Morchellaceae</taxon>
        <taxon>Morchella</taxon>
    </lineage>
</organism>
<gene>
    <name evidence="3" type="ORF">P167DRAFT_259811</name>
</gene>
<evidence type="ECO:0000256" key="1">
    <source>
        <dbReference type="SAM" id="MobiDB-lite"/>
    </source>
</evidence>
<accession>A0A3N4L7C0</accession>
<name>A0A3N4L7C0_9PEZI</name>
<dbReference type="OrthoDB" id="10345250at2759"/>
<feature type="chain" id="PRO_5018255508" evidence="2">
    <location>
        <begin position="20"/>
        <end position="94"/>
    </location>
</feature>
<feature type="signal peptide" evidence="2">
    <location>
        <begin position="1"/>
        <end position="19"/>
    </location>
</feature>
<dbReference type="InParanoid" id="A0A3N4L7C0"/>